<evidence type="ECO:0000313" key="1">
    <source>
        <dbReference type="EMBL" id="KAJ8798409.1"/>
    </source>
</evidence>
<dbReference type="Proteomes" id="UP001159641">
    <property type="component" value="Unassembled WGS sequence"/>
</dbReference>
<reference evidence="1 2" key="1">
    <citation type="submission" date="2022-11" db="EMBL/GenBank/DDBJ databases">
        <title>Whole genome sequence of Eschrichtius robustus ER-17-0199.</title>
        <authorList>
            <person name="Bruniche-Olsen A."/>
            <person name="Black A.N."/>
            <person name="Fields C.J."/>
            <person name="Walden K."/>
            <person name="Dewoody J.A."/>
        </authorList>
    </citation>
    <scope>NUCLEOTIDE SEQUENCE [LARGE SCALE GENOMIC DNA]</scope>
    <source>
        <strain evidence="1">ER-17-0199</strain>
        <tissue evidence="1">Blubber</tissue>
    </source>
</reference>
<proteinExistence type="predicted"/>
<keyword evidence="2" id="KW-1185">Reference proteome</keyword>
<evidence type="ECO:0000313" key="2">
    <source>
        <dbReference type="Proteomes" id="UP001159641"/>
    </source>
</evidence>
<gene>
    <name evidence="1" type="ORF">J1605_001534</name>
</gene>
<sequence>MEDSGRAHTKVSFPELLLPVSLPSWLGSLTWGSEPSLQWVDFYATTFQERGFGNTVRLYTYSQAAKEQTKTSTRLLRVITVSKGSTMTAYGDREGRAVRSLCEIPAANE</sequence>
<accession>A0AB34I765</accession>
<organism evidence="1 2">
    <name type="scientific">Eschrichtius robustus</name>
    <name type="common">California gray whale</name>
    <name type="synonym">Eschrichtius gibbosus</name>
    <dbReference type="NCBI Taxonomy" id="9764"/>
    <lineage>
        <taxon>Eukaryota</taxon>
        <taxon>Metazoa</taxon>
        <taxon>Chordata</taxon>
        <taxon>Craniata</taxon>
        <taxon>Vertebrata</taxon>
        <taxon>Euteleostomi</taxon>
        <taxon>Mammalia</taxon>
        <taxon>Eutheria</taxon>
        <taxon>Laurasiatheria</taxon>
        <taxon>Artiodactyla</taxon>
        <taxon>Whippomorpha</taxon>
        <taxon>Cetacea</taxon>
        <taxon>Mysticeti</taxon>
        <taxon>Eschrichtiidae</taxon>
        <taxon>Eschrichtius</taxon>
    </lineage>
</organism>
<comment type="caution">
    <text evidence="1">The sequence shown here is derived from an EMBL/GenBank/DDBJ whole genome shotgun (WGS) entry which is preliminary data.</text>
</comment>
<dbReference type="EMBL" id="JAIQCJ010000074">
    <property type="protein sequence ID" value="KAJ8798409.1"/>
    <property type="molecule type" value="Genomic_DNA"/>
</dbReference>
<dbReference type="AlphaFoldDB" id="A0AB34I765"/>
<name>A0AB34I765_ESCRO</name>
<protein>
    <submittedName>
        <fullName evidence="1">Uncharacterized protein</fullName>
    </submittedName>
</protein>